<dbReference type="Proteomes" id="UP000298138">
    <property type="component" value="Unassembled WGS sequence"/>
</dbReference>
<dbReference type="EMBL" id="ML220157">
    <property type="protein sequence ID" value="TGZ77213.1"/>
    <property type="molecule type" value="Genomic_DNA"/>
</dbReference>
<proteinExistence type="predicted"/>
<dbReference type="AlphaFoldDB" id="A0A4S2MK00"/>
<organism evidence="1 2">
    <name type="scientific">Ascodesmis nigricans</name>
    <dbReference type="NCBI Taxonomy" id="341454"/>
    <lineage>
        <taxon>Eukaryota</taxon>
        <taxon>Fungi</taxon>
        <taxon>Dikarya</taxon>
        <taxon>Ascomycota</taxon>
        <taxon>Pezizomycotina</taxon>
        <taxon>Pezizomycetes</taxon>
        <taxon>Pezizales</taxon>
        <taxon>Ascodesmidaceae</taxon>
        <taxon>Ascodesmis</taxon>
    </lineage>
</organism>
<name>A0A4S2MK00_9PEZI</name>
<keyword evidence="2" id="KW-1185">Reference proteome</keyword>
<evidence type="ECO:0000313" key="2">
    <source>
        <dbReference type="Proteomes" id="UP000298138"/>
    </source>
</evidence>
<dbReference type="InParanoid" id="A0A4S2MK00"/>
<protein>
    <submittedName>
        <fullName evidence="1">Uncharacterized protein</fullName>
    </submittedName>
</protein>
<accession>A0A4S2MK00</accession>
<sequence length="122" mass="13043">MGISMEPQSSVAVHTPTYDEYTPVTDVTYDAFTPIPGERKKIVISSPGPFNYPNGTVMNGTAYPSGTHAIMSYGKKNTTSSGPFMDITRANSGADSHLPAVLSVIAFWVATFWALVSVDVHA</sequence>
<reference evidence="1 2" key="1">
    <citation type="submission" date="2019-04" db="EMBL/GenBank/DDBJ databases">
        <title>Comparative genomics and transcriptomics to analyze fruiting body development in filamentous ascomycetes.</title>
        <authorList>
            <consortium name="DOE Joint Genome Institute"/>
            <person name="Lutkenhaus R."/>
            <person name="Traeger S."/>
            <person name="Breuer J."/>
            <person name="Kuo A."/>
            <person name="Lipzen A."/>
            <person name="Pangilinan J."/>
            <person name="Dilworth D."/>
            <person name="Sandor L."/>
            <person name="Poggeler S."/>
            <person name="Barry K."/>
            <person name="Grigoriev I.V."/>
            <person name="Nowrousian M."/>
        </authorList>
    </citation>
    <scope>NUCLEOTIDE SEQUENCE [LARGE SCALE GENOMIC DNA]</scope>
    <source>
        <strain evidence="1 2">CBS 389.68</strain>
    </source>
</reference>
<gene>
    <name evidence="1" type="ORF">EX30DRAFT_208909</name>
</gene>
<evidence type="ECO:0000313" key="1">
    <source>
        <dbReference type="EMBL" id="TGZ77213.1"/>
    </source>
</evidence>